<proteinExistence type="predicted"/>
<dbReference type="KEGG" id="csl:COCSUDRAFT_62781"/>
<dbReference type="AlphaFoldDB" id="I0Z0V6"/>
<dbReference type="GeneID" id="17042273"/>
<keyword evidence="3" id="KW-1185">Reference proteome</keyword>
<organism evidence="2 3">
    <name type="scientific">Coccomyxa subellipsoidea (strain C-169)</name>
    <name type="common">Green microalga</name>
    <dbReference type="NCBI Taxonomy" id="574566"/>
    <lineage>
        <taxon>Eukaryota</taxon>
        <taxon>Viridiplantae</taxon>
        <taxon>Chlorophyta</taxon>
        <taxon>core chlorophytes</taxon>
        <taxon>Trebouxiophyceae</taxon>
        <taxon>Trebouxiophyceae incertae sedis</taxon>
        <taxon>Coccomyxaceae</taxon>
        <taxon>Coccomyxa</taxon>
        <taxon>Coccomyxa subellipsoidea</taxon>
    </lineage>
</organism>
<dbReference type="RefSeq" id="XP_005648819.1">
    <property type="nucleotide sequence ID" value="XM_005648762.1"/>
</dbReference>
<protein>
    <submittedName>
        <fullName evidence="2">Uncharacterized protein</fullName>
    </submittedName>
</protein>
<evidence type="ECO:0000313" key="3">
    <source>
        <dbReference type="Proteomes" id="UP000007264"/>
    </source>
</evidence>
<gene>
    <name evidence="2" type="ORF">COCSUDRAFT_62781</name>
</gene>
<feature type="region of interest" description="Disordered" evidence="1">
    <location>
        <begin position="394"/>
        <end position="415"/>
    </location>
</feature>
<reference evidence="2 3" key="1">
    <citation type="journal article" date="2012" name="Genome Biol.">
        <title>The genome of the polar eukaryotic microalga coccomyxa subellipsoidea reveals traits of cold adaptation.</title>
        <authorList>
            <person name="Blanc G."/>
            <person name="Agarkova I."/>
            <person name="Grimwood J."/>
            <person name="Kuo A."/>
            <person name="Brueggeman A."/>
            <person name="Dunigan D."/>
            <person name="Gurnon J."/>
            <person name="Ladunga I."/>
            <person name="Lindquist E."/>
            <person name="Lucas S."/>
            <person name="Pangilinan J."/>
            <person name="Proschold T."/>
            <person name="Salamov A."/>
            <person name="Schmutz J."/>
            <person name="Weeks D."/>
            <person name="Yamada T."/>
            <person name="Claverie J.M."/>
            <person name="Grigoriev I."/>
            <person name="Van Etten J."/>
            <person name="Lomsadze A."/>
            <person name="Borodovsky M."/>
        </authorList>
    </citation>
    <scope>NUCLEOTIDE SEQUENCE [LARGE SCALE GENOMIC DNA]</scope>
    <source>
        <strain evidence="2 3">C-169</strain>
    </source>
</reference>
<dbReference type="EMBL" id="AGSI01000006">
    <property type="protein sequence ID" value="EIE24275.1"/>
    <property type="molecule type" value="Genomic_DNA"/>
</dbReference>
<feature type="region of interest" description="Disordered" evidence="1">
    <location>
        <begin position="341"/>
        <end position="365"/>
    </location>
</feature>
<evidence type="ECO:0000256" key="1">
    <source>
        <dbReference type="SAM" id="MobiDB-lite"/>
    </source>
</evidence>
<dbReference type="Proteomes" id="UP000007264">
    <property type="component" value="Unassembled WGS sequence"/>
</dbReference>
<evidence type="ECO:0000313" key="2">
    <source>
        <dbReference type="EMBL" id="EIE24275.1"/>
    </source>
</evidence>
<feature type="compositionally biased region" description="Polar residues" evidence="1">
    <location>
        <begin position="644"/>
        <end position="656"/>
    </location>
</feature>
<feature type="region of interest" description="Disordered" evidence="1">
    <location>
        <begin position="638"/>
        <end position="690"/>
    </location>
</feature>
<comment type="caution">
    <text evidence="2">The sequence shown here is derived from an EMBL/GenBank/DDBJ whole genome shotgun (WGS) entry which is preliminary data.</text>
</comment>
<dbReference type="OrthoDB" id="520578at2759"/>
<accession>I0Z0V6</accession>
<feature type="region of interest" description="Disordered" evidence="1">
    <location>
        <begin position="16"/>
        <end position="38"/>
    </location>
</feature>
<sequence length="704" mass="76258">MGLRVTCFHWSRDLSSSAQHGPGGASFTPGALASPPSAGGLAHHRTCLRGSPLGYPSARRIHRAPRYLWSTVPESQSAGLVSQRPLARLAGLIKLGMIKLVALLAINAVEASSHCFRPRQATWVRPRQATYVRPRQAGYDVWWRRASSGQRHWVLCAPADDWLCVRQGVHCAEDSATTESRQVQECGRPADDGRCVPGSPTGLAPGICTGLKWVIKALVLPSRQALRRRLLTAYPPRGSSRNVGLACSDMGSRHREAAPPCSTDLLLADDTRVWEPPRQLRPLWQRLRLATICQFWSAYHRQPLELCFDMALAPAHRGDALVPAPAAPTLSLFGLWGSQVGGGARPPRAVRSSTGSARERPAPRSAAAIWADTTDDQRSGLRALEARWQSRAGAAGTGTGVLGKRPRGEPDPSTYAAWMRPSRQRLVPLRDRQRITAWRLGRGKLFVGACSQHIRRADPAGHSCPHSGCESQPATLTHVFITCPLAAGVWDWHAATWAAVTGETAPPRSTDLLLADDTRRGRHQPDAHTSPGQFAARILSSCRKALLADWRLATANIRLSAGVLSDWLQGRDPTLSREEFTARWCHRGVLCTVDALPDAQPVIRWSAQHPIAATELLAPSPFASAEWGLKHAVPPVKGPAELSSARSLGSPSTPGTLASPPSVGGLAPNHGHPSAGRLSRGPRYQWRSRPERRSAVAMHVIACL</sequence>
<name>I0Z0V6_COCSC</name>